<keyword evidence="7" id="KW-1278">Translocase</keyword>
<name>A0A0J1CT07_9BURK</name>
<reference evidence="10 11" key="1">
    <citation type="journal article" date="2015" name="Genome Announc.">
        <title>Draft Genome Sequence of Burkholderia sp. Strain PML1(12), an Ectomycorrhizosphere-Inhabiting Bacterium with Effective Mineral-Weathering Ability.</title>
        <authorList>
            <person name="Uroz S."/>
            <person name="Oger P."/>
        </authorList>
    </citation>
    <scope>NUCLEOTIDE SEQUENCE [LARGE SCALE GENOMIC DNA]</scope>
    <source>
        <strain evidence="11">PML1(12)</strain>
    </source>
</reference>
<dbReference type="Proteomes" id="UP000035963">
    <property type="component" value="Unassembled WGS sequence"/>
</dbReference>
<evidence type="ECO:0000256" key="2">
    <source>
        <dbReference type="ARBA" id="ARBA00022448"/>
    </source>
</evidence>
<evidence type="ECO:0000256" key="5">
    <source>
        <dbReference type="ARBA" id="ARBA00022741"/>
    </source>
</evidence>
<keyword evidence="2" id="KW-0813">Transport</keyword>
<dbReference type="SMART" id="SM00382">
    <property type="entry name" value="AAA"/>
    <property type="match status" value="1"/>
</dbReference>
<keyword evidence="11" id="KW-1185">Reference proteome</keyword>
<keyword evidence="8" id="KW-0472">Membrane</keyword>
<dbReference type="GO" id="GO:0005524">
    <property type="term" value="F:ATP binding"/>
    <property type="evidence" value="ECO:0007669"/>
    <property type="project" value="UniProtKB-KW"/>
</dbReference>
<dbReference type="SUPFAM" id="SSF52540">
    <property type="entry name" value="P-loop containing nucleoside triphosphate hydrolases"/>
    <property type="match status" value="1"/>
</dbReference>
<evidence type="ECO:0000259" key="9">
    <source>
        <dbReference type="PROSITE" id="PS50893"/>
    </source>
</evidence>
<dbReference type="CDD" id="cd03293">
    <property type="entry name" value="ABC_NrtD_SsuB_transporters"/>
    <property type="match status" value="1"/>
</dbReference>
<dbReference type="InterPro" id="IPR003593">
    <property type="entry name" value="AAA+_ATPase"/>
</dbReference>
<comment type="caution">
    <text evidence="10">The sequence shown here is derived from an EMBL/GenBank/DDBJ whole genome shotgun (WGS) entry which is preliminary data.</text>
</comment>
<keyword evidence="3" id="KW-1003">Cell membrane</keyword>
<comment type="similarity">
    <text evidence="1">Belongs to the ABC transporter superfamily.</text>
</comment>
<dbReference type="InterPro" id="IPR017871">
    <property type="entry name" value="ABC_transporter-like_CS"/>
</dbReference>
<dbReference type="InterPro" id="IPR050166">
    <property type="entry name" value="ABC_transporter_ATP-bind"/>
</dbReference>
<dbReference type="RefSeq" id="WP_047849258.1">
    <property type="nucleotide sequence ID" value="NZ_AEJF01000143.1"/>
</dbReference>
<gene>
    <name evidence="10" type="ORF">EOS_24355</name>
</gene>
<dbReference type="GO" id="GO:0016887">
    <property type="term" value="F:ATP hydrolysis activity"/>
    <property type="evidence" value="ECO:0007669"/>
    <property type="project" value="InterPro"/>
</dbReference>
<evidence type="ECO:0000256" key="4">
    <source>
        <dbReference type="ARBA" id="ARBA00022519"/>
    </source>
</evidence>
<dbReference type="InterPro" id="IPR003439">
    <property type="entry name" value="ABC_transporter-like_ATP-bd"/>
</dbReference>
<dbReference type="PANTHER" id="PTHR42788">
    <property type="entry name" value="TAURINE IMPORT ATP-BINDING PROTEIN-RELATED"/>
    <property type="match status" value="1"/>
</dbReference>
<sequence>MVSTRGVAQATAAGARIDVSEVSHRFSLHGAALPVLDDVSFSVAPGEFVALLGPSGCGKSTLLRLVAGLDAPALGTVSSNGVAIRGPHPSRVVVFQDPTLYPWRTVRANVGLGPEAQRKRKRFPWSKARQVSPLPEGTRSAEQRIDAALQLVGLTDFAAAYPHQLSGGMAQRVALARALVNDPELLVLDEPFGKLDSLTRLRMQGELVKLWLDARFSVLLVTHDVEEALFLANRVIVFSERPARITAEVRNDAPYPRHRDDPKLVELRREVLALLGLVA</sequence>
<dbReference type="OrthoDB" id="9783039at2"/>
<dbReference type="Gene3D" id="3.40.50.300">
    <property type="entry name" value="P-loop containing nucleotide triphosphate hydrolases"/>
    <property type="match status" value="1"/>
</dbReference>
<keyword evidence="5" id="KW-0547">Nucleotide-binding</keyword>
<evidence type="ECO:0000256" key="6">
    <source>
        <dbReference type="ARBA" id="ARBA00022840"/>
    </source>
</evidence>
<dbReference type="AlphaFoldDB" id="A0A0J1CT07"/>
<dbReference type="PROSITE" id="PS50893">
    <property type="entry name" value="ABC_TRANSPORTER_2"/>
    <property type="match status" value="1"/>
</dbReference>
<accession>A0A0J1CT07</accession>
<keyword evidence="6" id="KW-0067">ATP-binding</keyword>
<dbReference type="PATRIC" id="fig|908627.4.peg.5436"/>
<dbReference type="PROSITE" id="PS00211">
    <property type="entry name" value="ABC_TRANSPORTER_1"/>
    <property type="match status" value="1"/>
</dbReference>
<protein>
    <submittedName>
        <fullName evidence="10">ABC transporter</fullName>
    </submittedName>
</protein>
<dbReference type="InterPro" id="IPR027417">
    <property type="entry name" value="P-loop_NTPase"/>
</dbReference>
<proteinExistence type="inferred from homology"/>
<feature type="domain" description="ABC transporter" evidence="9">
    <location>
        <begin position="17"/>
        <end position="267"/>
    </location>
</feature>
<keyword evidence="4" id="KW-0997">Cell inner membrane</keyword>
<evidence type="ECO:0000256" key="1">
    <source>
        <dbReference type="ARBA" id="ARBA00005417"/>
    </source>
</evidence>
<evidence type="ECO:0000313" key="11">
    <source>
        <dbReference type="Proteomes" id="UP000035963"/>
    </source>
</evidence>
<dbReference type="PANTHER" id="PTHR42788:SF17">
    <property type="entry name" value="ALIPHATIC SULFONATES IMPORT ATP-BINDING PROTEIN SSUB"/>
    <property type="match status" value="1"/>
</dbReference>
<evidence type="ECO:0000256" key="8">
    <source>
        <dbReference type="ARBA" id="ARBA00023136"/>
    </source>
</evidence>
<dbReference type="EMBL" id="AEJF01000143">
    <property type="protein sequence ID" value="KLU23775.1"/>
    <property type="molecule type" value="Genomic_DNA"/>
</dbReference>
<evidence type="ECO:0000256" key="7">
    <source>
        <dbReference type="ARBA" id="ARBA00022967"/>
    </source>
</evidence>
<evidence type="ECO:0000313" key="10">
    <source>
        <dbReference type="EMBL" id="KLU23775.1"/>
    </source>
</evidence>
<dbReference type="Pfam" id="PF00005">
    <property type="entry name" value="ABC_tran"/>
    <property type="match status" value="1"/>
</dbReference>
<organism evidence="10 11">
    <name type="scientific">Caballeronia mineralivorans PML1(12)</name>
    <dbReference type="NCBI Taxonomy" id="908627"/>
    <lineage>
        <taxon>Bacteria</taxon>
        <taxon>Pseudomonadati</taxon>
        <taxon>Pseudomonadota</taxon>
        <taxon>Betaproteobacteria</taxon>
        <taxon>Burkholderiales</taxon>
        <taxon>Burkholderiaceae</taxon>
        <taxon>Caballeronia</taxon>
    </lineage>
</organism>
<evidence type="ECO:0000256" key="3">
    <source>
        <dbReference type="ARBA" id="ARBA00022475"/>
    </source>
</evidence>